<evidence type="ECO:0000313" key="1">
    <source>
        <dbReference type="EMBL" id="RST99359.1"/>
    </source>
</evidence>
<dbReference type="RefSeq" id="WP_125983676.1">
    <property type="nucleotide sequence ID" value="NZ_NGJS01000005.1"/>
</dbReference>
<organism evidence="1 2">
    <name type="scientific">Vagococcus vulneris</name>
    <dbReference type="NCBI Taxonomy" id="1977869"/>
    <lineage>
        <taxon>Bacteria</taxon>
        <taxon>Bacillati</taxon>
        <taxon>Bacillota</taxon>
        <taxon>Bacilli</taxon>
        <taxon>Lactobacillales</taxon>
        <taxon>Enterococcaceae</taxon>
        <taxon>Vagococcus</taxon>
    </lineage>
</organism>
<name>A0A429ZZB6_9ENTE</name>
<dbReference type="AlphaFoldDB" id="A0A429ZZB6"/>
<dbReference type="Proteomes" id="UP000287857">
    <property type="component" value="Unassembled WGS sequence"/>
</dbReference>
<evidence type="ECO:0000313" key="2">
    <source>
        <dbReference type="Proteomes" id="UP000287857"/>
    </source>
</evidence>
<reference evidence="1 2" key="1">
    <citation type="submission" date="2017-05" db="EMBL/GenBank/DDBJ databases">
        <title>Vagococcus spp. assemblies.</title>
        <authorList>
            <person name="Gulvik C.A."/>
        </authorList>
    </citation>
    <scope>NUCLEOTIDE SEQUENCE [LARGE SCALE GENOMIC DNA]</scope>
    <source>
        <strain evidence="1 2">SS1995</strain>
    </source>
</reference>
<gene>
    <name evidence="1" type="ORF">CBF37_05150</name>
</gene>
<keyword evidence="2" id="KW-1185">Reference proteome</keyword>
<protein>
    <submittedName>
        <fullName evidence="1">Uncharacterized protein</fullName>
    </submittedName>
</protein>
<sequence>MDLNGNVVGEYNFLEEKKIPGGKEYLVSVKLRVKKFIPTEAQVVFKVSIQTKDGKLIGQVPLSLLDGNVPTKIIAPGTFNGTGKIIIRNSDLLKGYHLSDIFVIHIFP</sequence>
<dbReference type="EMBL" id="NGJS01000005">
    <property type="protein sequence ID" value="RST99359.1"/>
    <property type="molecule type" value="Genomic_DNA"/>
</dbReference>
<accession>A0A429ZZB6</accession>
<proteinExistence type="predicted"/>
<comment type="caution">
    <text evidence="1">The sequence shown here is derived from an EMBL/GenBank/DDBJ whole genome shotgun (WGS) entry which is preliminary data.</text>
</comment>